<keyword evidence="2" id="KW-1003">Cell membrane</keyword>
<reference evidence="8 9" key="1">
    <citation type="submission" date="2021-03" db="EMBL/GenBank/DDBJ databases">
        <title>Genomic Encyclopedia of Type Strains, Phase IV (KMG-IV): sequencing the most valuable type-strain genomes for metagenomic binning, comparative biology and taxonomic classification.</title>
        <authorList>
            <person name="Goeker M."/>
        </authorList>
    </citation>
    <scope>NUCLEOTIDE SEQUENCE [LARGE SCALE GENOMIC DNA]</scope>
    <source>
        <strain evidence="8 9">DSM 24738</strain>
    </source>
</reference>
<proteinExistence type="predicted"/>
<dbReference type="InterPro" id="IPR003838">
    <property type="entry name" value="ABC3_permease_C"/>
</dbReference>
<feature type="domain" description="ABC3 transporter permease C-terminal" evidence="7">
    <location>
        <begin position="13"/>
        <end position="79"/>
    </location>
</feature>
<dbReference type="Pfam" id="PF02687">
    <property type="entry name" value="FtsX"/>
    <property type="match status" value="1"/>
</dbReference>
<evidence type="ECO:0000256" key="5">
    <source>
        <dbReference type="ARBA" id="ARBA00023136"/>
    </source>
</evidence>
<gene>
    <name evidence="8" type="ORF">J2Z37_004243</name>
</gene>
<evidence type="ECO:0000313" key="9">
    <source>
        <dbReference type="Proteomes" id="UP001519343"/>
    </source>
</evidence>
<evidence type="ECO:0000313" key="8">
    <source>
        <dbReference type="EMBL" id="MBP1934224.1"/>
    </source>
</evidence>
<comment type="subcellular location">
    <subcellularLocation>
        <location evidence="1">Cell membrane</location>
        <topology evidence="1">Multi-pass membrane protein</topology>
    </subcellularLocation>
</comment>
<keyword evidence="3 6" id="KW-0812">Transmembrane</keyword>
<feature type="transmembrane region" description="Helical" evidence="6">
    <location>
        <begin position="45"/>
        <end position="69"/>
    </location>
</feature>
<keyword evidence="4 6" id="KW-1133">Transmembrane helix</keyword>
<evidence type="ECO:0000256" key="6">
    <source>
        <dbReference type="SAM" id="Phobius"/>
    </source>
</evidence>
<evidence type="ECO:0000259" key="7">
    <source>
        <dbReference type="Pfam" id="PF02687"/>
    </source>
</evidence>
<evidence type="ECO:0000256" key="2">
    <source>
        <dbReference type="ARBA" id="ARBA00022475"/>
    </source>
</evidence>
<keyword evidence="9" id="KW-1185">Reference proteome</keyword>
<organism evidence="8 9">
    <name type="scientific">Ammoniphilus resinae</name>
    <dbReference type="NCBI Taxonomy" id="861532"/>
    <lineage>
        <taxon>Bacteria</taxon>
        <taxon>Bacillati</taxon>
        <taxon>Bacillota</taxon>
        <taxon>Bacilli</taxon>
        <taxon>Bacillales</taxon>
        <taxon>Paenibacillaceae</taxon>
        <taxon>Aneurinibacillus group</taxon>
        <taxon>Ammoniphilus</taxon>
    </lineage>
</organism>
<dbReference type="EMBL" id="JAGGKT010000018">
    <property type="protein sequence ID" value="MBP1934224.1"/>
    <property type="molecule type" value="Genomic_DNA"/>
</dbReference>
<accession>A0ABS4GVD6</accession>
<sequence>MINPLQRGLNTRFYGVKALLYGLPISIVLMYWVHQAAMNSFDFAFTLPWTSILWCLVAVFVIVGSAMLYSGAKVKKENILDGLKQESI</sequence>
<protein>
    <submittedName>
        <fullName evidence="8">ABC-type antimicrobial peptide transport system permease subunit</fullName>
    </submittedName>
</protein>
<evidence type="ECO:0000256" key="1">
    <source>
        <dbReference type="ARBA" id="ARBA00004651"/>
    </source>
</evidence>
<evidence type="ECO:0000256" key="4">
    <source>
        <dbReference type="ARBA" id="ARBA00022989"/>
    </source>
</evidence>
<evidence type="ECO:0000256" key="3">
    <source>
        <dbReference type="ARBA" id="ARBA00022692"/>
    </source>
</evidence>
<dbReference type="Proteomes" id="UP001519343">
    <property type="component" value="Unassembled WGS sequence"/>
</dbReference>
<name>A0ABS4GVD6_9BACL</name>
<feature type="transmembrane region" description="Helical" evidence="6">
    <location>
        <begin position="12"/>
        <end position="33"/>
    </location>
</feature>
<comment type="caution">
    <text evidence="8">The sequence shown here is derived from an EMBL/GenBank/DDBJ whole genome shotgun (WGS) entry which is preliminary data.</text>
</comment>
<keyword evidence="5 6" id="KW-0472">Membrane</keyword>